<dbReference type="InterPro" id="IPR010394">
    <property type="entry name" value="5-nucleotidase"/>
</dbReference>
<reference evidence="1 2" key="1">
    <citation type="submission" date="2019-02" db="EMBL/GenBank/DDBJ databases">
        <title>Prokaryotic population dynamics and viral predation in marine succession experiment using metagenomics: the confinement effect.</title>
        <authorList>
            <person name="Haro-Moreno J.M."/>
            <person name="Rodriguez-Valera F."/>
            <person name="Lopez-Perez M."/>
        </authorList>
    </citation>
    <scope>NUCLEOTIDE SEQUENCE [LARGE SCALE GENOMIC DNA]</scope>
    <source>
        <strain evidence="1">MED-G159</strain>
    </source>
</reference>
<accession>A0A520MYH7</accession>
<proteinExistence type="predicted"/>
<dbReference type="Pfam" id="PF06189">
    <property type="entry name" value="5-nucleotidase"/>
    <property type="match status" value="1"/>
</dbReference>
<dbReference type="PANTHER" id="PTHR31367:SF5">
    <property type="entry name" value="CYTOSOLIC 5'-NUCLEOTIDASE 1A"/>
    <property type="match status" value="1"/>
</dbReference>
<dbReference type="GO" id="GO:0009117">
    <property type="term" value="P:nucleotide metabolic process"/>
    <property type="evidence" value="ECO:0007669"/>
    <property type="project" value="InterPro"/>
</dbReference>
<dbReference type="Proteomes" id="UP000315825">
    <property type="component" value="Unassembled WGS sequence"/>
</dbReference>
<organism evidence="1 2">
    <name type="scientific">SAR86 cluster bacterium</name>
    <dbReference type="NCBI Taxonomy" id="2030880"/>
    <lineage>
        <taxon>Bacteria</taxon>
        <taxon>Pseudomonadati</taxon>
        <taxon>Pseudomonadota</taxon>
        <taxon>Gammaproteobacteria</taxon>
        <taxon>SAR86 cluster</taxon>
    </lineage>
</organism>
<dbReference type="GO" id="GO:0008253">
    <property type="term" value="F:5'-nucleotidase activity"/>
    <property type="evidence" value="ECO:0007669"/>
    <property type="project" value="InterPro"/>
</dbReference>
<sequence>MSILKIAISSRALFDLNDSHKVFKEKGIEKYSKFQKKHENSVLKKGVAFPLVEKLLKMNTKNADFVEVILLSRNSSDTGLRIFNSIEKYGLNISRAVFSGGESPFPYVDALDIDLFLSADVNDVQTAIQNNIASAHIFTDKLNFSQSNQLRIAFDADAVIFSDESEIVFKKKGLKKYLKQEGESSKPMPPGPFNNFLKKLNLIQSNFEADNCPIRIALVTARAAPAHKRVINTLRDENIRIDETFFLGGLPKGKFLKGFSADIFFDDLAENCREATSHVSTGHVPYGINNPK</sequence>
<dbReference type="PANTHER" id="PTHR31367">
    <property type="entry name" value="CYTOSOLIC 5'-NUCLEOTIDASE 1 FAMILY MEMBER"/>
    <property type="match status" value="1"/>
</dbReference>
<dbReference type="GO" id="GO:0005737">
    <property type="term" value="C:cytoplasm"/>
    <property type="evidence" value="ECO:0007669"/>
    <property type="project" value="InterPro"/>
</dbReference>
<dbReference type="EMBL" id="SHBE01000005">
    <property type="protein sequence ID" value="RZO26285.1"/>
    <property type="molecule type" value="Genomic_DNA"/>
</dbReference>
<comment type="caution">
    <text evidence="1">The sequence shown here is derived from an EMBL/GenBank/DDBJ whole genome shotgun (WGS) entry which is preliminary data.</text>
</comment>
<evidence type="ECO:0000313" key="1">
    <source>
        <dbReference type="EMBL" id="RZO26285.1"/>
    </source>
</evidence>
<dbReference type="GO" id="GO:0000166">
    <property type="term" value="F:nucleotide binding"/>
    <property type="evidence" value="ECO:0007669"/>
    <property type="project" value="InterPro"/>
</dbReference>
<dbReference type="AlphaFoldDB" id="A0A520MYH7"/>
<name>A0A520MYH7_9GAMM</name>
<evidence type="ECO:0000313" key="2">
    <source>
        <dbReference type="Proteomes" id="UP000315825"/>
    </source>
</evidence>
<gene>
    <name evidence="1" type="ORF">EVA92_03220</name>
</gene>
<dbReference type="GO" id="GO:0000287">
    <property type="term" value="F:magnesium ion binding"/>
    <property type="evidence" value="ECO:0007669"/>
    <property type="project" value="InterPro"/>
</dbReference>
<protein>
    <submittedName>
        <fullName evidence="1">5'-nucleotidase</fullName>
    </submittedName>
</protein>